<evidence type="ECO:0000259" key="2">
    <source>
        <dbReference type="Pfam" id="PF15902"/>
    </source>
</evidence>
<dbReference type="Pfam" id="PF15902">
    <property type="entry name" value="Sortilin-Vps10"/>
    <property type="match status" value="1"/>
</dbReference>
<dbReference type="InterPro" id="IPR052025">
    <property type="entry name" value="Xyloglucanase_GH74"/>
</dbReference>
<dbReference type="SUPFAM" id="SSF110296">
    <property type="entry name" value="Oligoxyloglucan reducing end-specific cellobiohydrolase"/>
    <property type="match status" value="1"/>
</dbReference>
<dbReference type="GO" id="GO:0010411">
    <property type="term" value="P:xyloglucan metabolic process"/>
    <property type="evidence" value="ECO:0007669"/>
    <property type="project" value="TreeGrafter"/>
</dbReference>
<dbReference type="AlphaFoldDB" id="X1IYC8"/>
<dbReference type="InterPro" id="IPR031778">
    <property type="entry name" value="Sortilin_N"/>
</dbReference>
<dbReference type="CDD" id="cd15482">
    <property type="entry name" value="Sialidase_non-viral"/>
    <property type="match status" value="1"/>
</dbReference>
<protein>
    <recommendedName>
        <fullName evidence="2">Sortilin N-terminal domain-containing protein</fullName>
    </recommendedName>
</protein>
<keyword evidence="1" id="KW-0677">Repeat</keyword>
<reference evidence="3" key="1">
    <citation type="journal article" date="2014" name="Front. Microbiol.">
        <title>High frequency of phylogenetically diverse reductive dehalogenase-homologous genes in deep subseafloor sedimentary metagenomes.</title>
        <authorList>
            <person name="Kawai M."/>
            <person name="Futagami T."/>
            <person name="Toyoda A."/>
            <person name="Takaki Y."/>
            <person name="Nishi S."/>
            <person name="Hori S."/>
            <person name="Arai W."/>
            <person name="Tsubouchi T."/>
            <person name="Morono Y."/>
            <person name="Uchiyama I."/>
            <person name="Ito T."/>
            <person name="Fujiyama A."/>
            <person name="Inagaki F."/>
            <person name="Takami H."/>
        </authorList>
    </citation>
    <scope>NUCLEOTIDE SEQUENCE</scope>
    <source>
        <strain evidence="3">Expedition CK06-06</strain>
    </source>
</reference>
<name>X1IYC8_9ZZZZ</name>
<comment type="caution">
    <text evidence="3">The sequence shown here is derived from an EMBL/GenBank/DDBJ whole genome shotgun (WGS) entry which is preliminary data.</text>
</comment>
<feature type="domain" description="Sortilin N-terminal" evidence="2">
    <location>
        <begin position="52"/>
        <end position="177"/>
    </location>
</feature>
<feature type="non-terminal residue" evidence="3">
    <location>
        <position position="262"/>
    </location>
</feature>
<dbReference type="PANTHER" id="PTHR43739">
    <property type="entry name" value="XYLOGLUCANASE (EUROFUNG)"/>
    <property type="match status" value="1"/>
</dbReference>
<dbReference type="Gene3D" id="2.130.10.10">
    <property type="entry name" value="YVTN repeat-like/Quinoprotein amine dehydrogenase"/>
    <property type="match status" value="2"/>
</dbReference>
<proteinExistence type="predicted"/>
<dbReference type="PANTHER" id="PTHR43739:SF5">
    <property type="entry name" value="EXO-ALPHA-SIALIDASE"/>
    <property type="match status" value="1"/>
</dbReference>
<feature type="non-terminal residue" evidence="3">
    <location>
        <position position="1"/>
    </location>
</feature>
<dbReference type="InterPro" id="IPR015943">
    <property type="entry name" value="WD40/YVTN_repeat-like_dom_sf"/>
</dbReference>
<dbReference type="EMBL" id="BARU01031621">
    <property type="protein sequence ID" value="GAH62538.1"/>
    <property type="molecule type" value="Genomic_DNA"/>
</dbReference>
<gene>
    <name evidence="3" type="ORF">S03H2_49988</name>
</gene>
<evidence type="ECO:0000313" key="3">
    <source>
        <dbReference type="EMBL" id="GAH62538.1"/>
    </source>
</evidence>
<accession>X1IYC8</accession>
<organism evidence="3">
    <name type="scientific">marine sediment metagenome</name>
    <dbReference type="NCBI Taxonomy" id="412755"/>
    <lineage>
        <taxon>unclassified sequences</taxon>
        <taxon>metagenomes</taxon>
        <taxon>ecological metagenomes</taxon>
    </lineage>
</organism>
<sequence>SVNNGITWAPVFHKENTVSVGDIAIAQSHPDIIWVGTGEATCRNSVTIGDGVYKSIDGGKKWKNMGLKNTRHISRIIINPGDPNIVYVAAMGHLWGPNKWRGVYKTSDGGKTWRKVLYINEDTGVADLAIDPSDSLTLYAAAYEHRRLPYYFSSGGSGSGLYKTTDGGGTWKKLTEDLPEGVMGRIGIDVSRSNPNVVYALIEHEDGGIWRSEDKGISWKRTCDKETFKRVNSTPFYYSQIRVDPSDDKVIYVFSGGSFVSK</sequence>
<evidence type="ECO:0000256" key="1">
    <source>
        <dbReference type="ARBA" id="ARBA00022737"/>
    </source>
</evidence>